<evidence type="ECO:0000256" key="6">
    <source>
        <dbReference type="SAM" id="Phobius"/>
    </source>
</evidence>
<dbReference type="PANTHER" id="PTHR11706">
    <property type="entry name" value="SOLUTE CARRIER PROTEIN FAMILY 11 MEMBER"/>
    <property type="match status" value="1"/>
</dbReference>
<feature type="transmembrane region" description="Helical" evidence="6">
    <location>
        <begin position="68"/>
        <end position="97"/>
    </location>
</feature>
<feature type="transmembrane region" description="Helical" evidence="6">
    <location>
        <begin position="262"/>
        <end position="286"/>
    </location>
</feature>
<dbReference type="Proteomes" id="UP001164761">
    <property type="component" value="Chromosome"/>
</dbReference>
<evidence type="ECO:0000256" key="3">
    <source>
        <dbReference type="ARBA" id="ARBA00022692"/>
    </source>
</evidence>
<evidence type="ECO:0000256" key="1">
    <source>
        <dbReference type="ARBA" id="ARBA00004141"/>
    </source>
</evidence>
<evidence type="ECO:0000256" key="4">
    <source>
        <dbReference type="ARBA" id="ARBA00022989"/>
    </source>
</evidence>
<keyword evidence="4 6" id="KW-1133">Transmembrane helix</keyword>
<reference evidence="7" key="1">
    <citation type="submission" date="2022-08" db="EMBL/GenBank/DDBJ databases">
        <title>Alicyclobacillus fastidiosus DSM 17978, complete genome.</title>
        <authorList>
            <person name="Wang Q."/>
            <person name="Cai R."/>
            <person name="Wang Z."/>
        </authorList>
    </citation>
    <scope>NUCLEOTIDE SEQUENCE</scope>
    <source>
        <strain evidence="7">DSM 17978</strain>
    </source>
</reference>
<evidence type="ECO:0000313" key="8">
    <source>
        <dbReference type="Proteomes" id="UP001164761"/>
    </source>
</evidence>
<feature type="transmembrane region" description="Helical" evidence="6">
    <location>
        <begin position="372"/>
        <end position="392"/>
    </location>
</feature>
<feature type="transmembrane region" description="Helical" evidence="6">
    <location>
        <begin position="307"/>
        <end position="324"/>
    </location>
</feature>
<evidence type="ECO:0000256" key="2">
    <source>
        <dbReference type="ARBA" id="ARBA00022448"/>
    </source>
</evidence>
<feature type="transmembrane region" description="Helical" evidence="6">
    <location>
        <begin position="12"/>
        <end position="37"/>
    </location>
</feature>
<dbReference type="EMBL" id="CP104067">
    <property type="protein sequence ID" value="WAH44046.1"/>
    <property type="molecule type" value="Genomic_DNA"/>
</dbReference>
<feature type="transmembrane region" description="Helical" evidence="6">
    <location>
        <begin position="212"/>
        <end position="233"/>
    </location>
</feature>
<organism evidence="7 8">
    <name type="scientific">Alicyclobacillus fastidiosus</name>
    <dbReference type="NCBI Taxonomy" id="392011"/>
    <lineage>
        <taxon>Bacteria</taxon>
        <taxon>Bacillati</taxon>
        <taxon>Bacillota</taxon>
        <taxon>Bacilli</taxon>
        <taxon>Bacillales</taxon>
        <taxon>Alicyclobacillaceae</taxon>
        <taxon>Alicyclobacillus</taxon>
    </lineage>
</organism>
<dbReference type="InterPro" id="IPR001046">
    <property type="entry name" value="NRAMP_fam"/>
</dbReference>
<accession>A0ABY6ZPH1</accession>
<feature type="transmembrane region" description="Helical" evidence="6">
    <location>
        <begin position="330"/>
        <end position="352"/>
    </location>
</feature>
<dbReference type="RefSeq" id="WP_268007946.1">
    <property type="nucleotide sequence ID" value="NZ_CP104067.1"/>
</dbReference>
<sequence>MAAFGDNDAGGVISYAVTGVQFGIGLFVPLVLCLFPLTYTVQEMSMRLGAVTHEGFSRLARRRYGKFWGYYHISTLAFENLLTLITEFIGMTAGLVLLGIPMWLSDLLCLAFVASFVVFTGYFTKERIALFIALLDVVYLVIAGMTHPSMSAIGHAFIAWNVPHALRAGVLWFVIATIGNAIAPWMIFFQGSGTIDKGVGSKELRLGRIDTAVGLILQVVIAAAIIVIGASLFGHMQNASSAGPSDIINGLHHTVGRWGATLFGIGLFDAGFLASITVSLSSSWSIAELFGWSKSLNDKIKEAPKFYAVYIGSLVLAALAILIPNLPLNFISIVTQVVGGILMAPLLIFLVLMTSDKKLMGAYKTKLFGRIWGWSMVALLIGLTVATFWQTFTSL</sequence>
<keyword evidence="3 6" id="KW-0812">Transmembrane</keyword>
<protein>
    <submittedName>
        <fullName evidence="7">Divalent metal cation transporter</fullName>
    </submittedName>
</protein>
<evidence type="ECO:0000313" key="7">
    <source>
        <dbReference type="EMBL" id="WAH44046.1"/>
    </source>
</evidence>
<dbReference type="PANTHER" id="PTHR11706:SF33">
    <property type="entry name" value="NATURAL RESISTANCE-ASSOCIATED MACROPHAGE PROTEIN 2"/>
    <property type="match status" value="1"/>
</dbReference>
<proteinExistence type="predicted"/>
<feature type="transmembrane region" description="Helical" evidence="6">
    <location>
        <begin position="170"/>
        <end position="191"/>
    </location>
</feature>
<feature type="transmembrane region" description="Helical" evidence="6">
    <location>
        <begin position="130"/>
        <end position="150"/>
    </location>
</feature>
<keyword evidence="8" id="KW-1185">Reference proteome</keyword>
<evidence type="ECO:0000256" key="5">
    <source>
        <dbReference type="ARBA" id="ARBA00023136"/>
    </source>
</evidence>
<name>A0ABY6ZPH1_9BACL</name>
<dbReference type="Pfam" id="PF01566">
    <property type="entry name" value="Nramp"/>
    <property type="match status" value="1"/>
</dbReference>
<keyword evidence="5 6" id="KW-0472">Membrane</keyword>
<comment type="subcellular location">
    <subcellularLocation>
        <location evidence="1">Membrane</location>
        <topology evidence="1">Multi-pass membrane protein</topology>
    </subcellularLocation>
</comment>
<keyword evidence="2" id="KW-0813">Transport</keyword>
<feature type="transmembrane region" description="Helical" evidence="6">
    <location>
        <begin position="103"/>
        <end position="123"/>
    </location>
</feature>
<gene>
    <name evidence="7" type="ORF">NZD89_12085</name>
</gene>